<keyword evidence="3" id="KW-0175">Coiled coil</keyword>
<dbReference type="Pfam" id="PF03938">
    <property type="entry name" value="OmpH"/>
    <property type="match status" value="1"/>
</dbReference>
<dbReference type="GO" id="GO:0050821">
    <property type="term" value="P:protein stabilization"/>
    <property type="evidence" value="ECO:0007669"/>
    <property type="project" value="TreeGrafter"/>
</dbReference>
<dbReference type="InterPro" id="IPR024930">
    <property type="entry name" value="Skp_dom_sf"/>
</dbReference>
<feature type="signal peptide" evidence="4">
    <location>
        <begin position="1"/>
        <end position="24"/>
    </location>
</feature>
<evidence type="ECO:0000256" key="4">
    <source>
        <dbReference type="SAM" id="SignalP"/>
    </source>
</evidence>
<evidence type="ECO:0000313" key="5">
    <source>
        <dbReference type="EMBL" id="TCP38248.1"/>
    </source>
</evidence>
<dbReference type="InParanoid" id="A0A4R2PTB4"/>
<dbReference type="PANTHER" id="PTHR35089:SF1">
    <property type="entry name" value="CHAPERONE PROTEIN SKP"/>
    <property type="match status" value="1"/>
</dbReference>
<comment type="similarity">
    <text evidence="1">Belongs to the Skp family.</text>
</comment>
<dbReference type="SMART" id="SM00935">
    <property type="entry name" value="OmpH"/>
    <property type="match status" value="1"/>
</dbReference>
<dbReference type="Gene3D" id="3.30.910.20">
    <property type="entry name" value="Skp domain"/>
    <property type="match status" value="1"/>
</dbReference>
<evidence type="ECO:0000256" key="3">
    <source>
        <dbReference type="SAM" id="Coils"/>
    </source>
</evidence>
<keyword evidence="2 4" id="KW-0732">Signal</keyword>
<feature type="coiled-coil region" evidence="3">
    <location>
        <begin position="65"/>
        <end position="126"/>
    </location>
</feature>
<dbReference type="AlphaFoldDB" id="A0A4R2PTB4"/>
<sequence>MTRIPFLTTAFAVLMTLVAGAAAAQDTPVARILVVDFQRVNNDSLVGQDIAAQMQSFRVDMEGRQRELQEALRSKVEELQAQRNMLSEEVLQERVQGIQQEEQAANQEVRDLMNRGQNAMQQARLEVRRVLRPIIKGIMEERDATMVLDKNIVSQHVSGLDVTTAVIERLDAEMASFDVNLPTKGEGGN</sequence>
<dbReference type="GO" id="GO:0005829">
    <property type="term" value="C:cytosol"/>
    <property type="evidence" value="ECO:0007669"/>
    <property type="project" value="TreeGrafter"/>
</dbReference>
<evidence type="ECO:0000256" key="2">
    <source>
        <dbReference type="ARBA" id="ARBA00022729"/>
    </source>
</evidence>
<dbReference type="Proteomes" id="UP000295399">
    <property type="component" value="Unassembled WGS sequence"/>
</dbReference>
<reference evidence="5 6" key="1">
    <citation type="submission" date="2019-03" db="EMBL/GenBank/DDBJ databases">
        <title>Genomic Encyclopedia of Type Strains, Phase IV (KMG-IV): sequencing the most valuable type-strain genomes for metagenomic binning, comparative biology and taxonomic classification.</title>
        <authorList>
            <person name="Goeker M."/>
        </authorList>
    </citation>
    <scope>NUCLEOTIDE SEQUENCE [LARGE SCALE GENOMIC DNA]</scope>
    <source>
        <strain evidence="5 6">DSM 2132</strain>
    </source>
</reference>
<gene>
    <name evidence="5" type="ORF">EV659_101146</name>
</gene>
<protein>
    <submittedName>
        <fullName evidence="5">Periplasmic chaperone for outer membrane proteins Skp</fullName>
    </submittedName>
</protein>
<dbReference type="EMBL" id="SLXO01000001">
    <property type="protein sequence ID" value="TCP38248.1"/>
    <property type="molecule type" value="Genomic_DNA"/>
</dbReference>
<dbReference type="SUPFAM" id="SSF111384">
    <property type="entry name" value="OmpH-like"/>
    <property type="match status" value="1"/>
</dbReference>
<dbReference type="RefSeq" id="WP_132706551.1">
    <property type="nucleotide sequence ID" value="NZ_JACIGF010000001.1"/>
</dbReference>
<proteinExistence type="inferred from homology"/>
<dbReference type="GO" id="GO:0051082">
    <property type="term" value="F:unfolded protein binding"/>
    <property type="evidence" value="ECO:0007669"/>
    <property type="project" value="InterPro"/>
</dbReference>
<comment type="caution">
    <text evidence="5">The sequence shown here is derived from an EMBL/GenBank/DDBJ whole genome shotgun (WGS) entry which is preliminary data.</text>
</comment>
<evidence type="ECO:0000256" key="1">
    <source>
        <dbReference type="ARBA" id="ARBA00009091"/>
    </source>
</evidence>
<organism evidence="5 6">
    <name type="scientific">Rhodothalassium salexigens DSM 2132</name>
    <dbReference type="NCBI Taxonomy" id="1188247"/>
    <lineage>
        <taxon>Bacteria</taxon>
        <taxon>Pseudomonadati</taxon>
        <taxon>Pseudomonadota</taxon>
        <taxon>Alphaproteobacteria</taxon>
        <taxon>Rhodothalassiales</taxon>
        <taxon>Rhodothalassiaceae</taxon>
        <taxon>Rhodothalassium</taxon>
    </lineage>
</organism>
<keyword evidence="6" id="KW-1185">Reference proteome</keyword>
<dbReference type="InterPro" id="IPR005632">
    <property type="entry name" value="Chaperone_Skp"/>
</dbReference>
<evidence type="ECO:0000313" key="6">
    <source>
        <dbReference type="Proteomes" id="UP000295399"/>
    </source>
</evidence>
<feature type="chain" id="PRO_5020676816" evidence="4">
    <location>
        <begin position="25"/>
        <end position="189"/>
    </location>
</feature>
<dbReference type="OrthoDB" id="8481784at2"/>
<dbReference type="PANTHER" id="PTHR35089">
    <property type="entry name" value="CHAPERONE PROTEIN SKP"/>
    <property type="match status" value="1"/>
</dbReference>
<accession>A0A4R2PTB4</accession>
<name>A0A4R2PTB4_RHOSA</name>